<evidence type="ECO:0000259" key="2">
    <source>
        <dbReference type="Pfam" id="PF08327"/>
    </source>
</evidence>
<dbReference type="EMBL" id="JAAGWY010000001">
    <property type="protein sequence ID" value="NEN04557.1"/>
    <property type="molecule type" value="Genomic_DNA"/>
</dbReference>
<dbReference type="Pfam" id="PF08327">
    <property type="entry name" value="AHSA1"/>
    <property type="match status" value="1"/>
</dbReference>
<dbReference type="Proteomes" id="UP000474967">
    <property type="component" value="Unassembled WGS sequence"/>
</dbReference>
<evidence type="ECO:0000313" key="4">
    <source>
        <dbReference type="Proteomes" id="UP000474967"/>
    </source>
</evidence>
<protein>
    <submittedName>
        <fullName evidence="3">SRPBCC domain-containing protein</fullName>
    </submittedName>
</protein>
<name>A0A6L9XTE5_9MICO</name>
<dbReference type="SUPFAM" id="SSF55961">
    <property type="entry name" value="Bet v1-like"/>
    <property type="match status" value="1"/>
</dbReference>
<keyword evidence="4" id="KW-1185">Reference proteome</keyword>
<reference evidence="3 4" key="1">
    <citation type="journal article" date="2014" name="J. Microbiol.">
        <title>Diaminobutyricibacter tongyongensis gen. nov., sp. nov. and Homoserinibacter gongjuensis gen. nov., sp. nov. belong to the family Microbacteriaceae.</title>
        <authorList>
            <person name="Kim S.J."/>
            <person name="Ahn J.H."/>
            <person name="Weon H.Y."/>
            <person name="Hamada M."/>
            <person name="Suzuki K."/>
            <person name="Kwon S.W."/>
        </authorList>
    </citation>
    <scope>NUCLEOTIDE SEQUENCE [LARGE SCALE GENOMIC DNA]</scope>
    <source>
        <strain evidence="3 4">NBRC 108724</strain>
    </source>
</reference>
<evidence type="ECO:0000313" key="3">
    <source>
        <dbReference type="EMBL" id="NEN04557.1"/>
    </source>
</evidence>
<comment type="similarity">
    <text evidence="1">Belongs to the AHA1 family.</text>
</comment>
<accession>A0A6L9XTE5</accession>
<dbReference type="Gene3D" id="3.30.530.20">
    <property type="match status" value="1"/>
</dbReference>
<dbReference type="AlphaFoldDB" id="A0A6L9XTE5"/>
<evidence type="ECO:0000256" key="1">
    <source>
        <dbReference type="ARBA" id="ARBA00006817"/>
    </source>
</evidence>
<dbReference type="InterPro" id="IPR023393">
    <property type="entry name" value="START-like_dom_sf"/>
</dbReference>
<dbReference type="CDD" id="cd07814">
    <property type="entry name" value="SRPBCC_CalC_Aha1-like"/>
    <property type="match status" value="1"/>
</dbReference>
<sequence>MTLYTPNGTLVVKRVIAAPAEIIFDAWTDADSFATWMTAGPVTHAEATTDPQVGGEFTVMVHTPTQALPHRGTYLVIDRPRRLSFTWQSPNTDDKETVVTVDFTEVAAGTEVAVTHEGLPGRRAWDAHSGGWIACLEALERLAVARSVSPHA</sequence>
<proteinExistence type="inferred from homology"/>
<dbReference type="InterPro" id="IPR013538">
    <property type="entry name" value="ASHA1/2-like_C"/>
</dbReference>
<feature type="domain" description="Activator of Hsp90 ATPase homologue 1/2-like C-terminal" evidence="2">
    <location>
        <begin position="18"/>
        <end position="142"/>
    </location>
</feature>
<organism evidence="3 4">
    <name type="scientific">Leifsonia tongyongensis</name>
    <dbReference type="NCBI Taxonomy" id="1268043"/>
    <lineage>
        <taxon>Bacteria</taxon>
        <taxon>Bacillati</taxon>
        <taxon>Actinomycetota</taxon>
        <taxon>Actinomycetes</taxon>
        <taxon>Micrococcales</taxon>
        <taxon>Microbacteriaceae</taxon>
        <taxon>Leifsonia</taxon>
    </lineage>
</organism>
<gene>
    <name evidence="3" type="ORF">G3T36_01600</name>
</gene>
<comment type="caution">
    <text evidence="3">The sequence shown here is derived from an EMBL/GenBank/DDBJ whole genome shotgun (WGS) entry which is preliminary data.</text>
</comment>
<dbReference type="RefSeq" id="WP_163287664.1">
    <property type="nucleotide sequence ID" value="NZ_JAAGWY010000001.1"/>
</dbReference>